<dbReference type="RefSeq" id="WP_184832849.1">
    <property type="nucleotide sequence ID" value="NZ_BAAAVN010000004.1"/>
</dbReference>
<reference evidence="1 2" key="1">
    <citation type="submission" date="2020-08" db="EMBL/GenBank/DDBJ databases">
        <title>Sequencing the genomes of 1000 actinobacteria strains.</title>
        <authorList>
            <person name="Klenk H.-P."/>
        </authorList>
    </citation>
    <scope>NUCLEOTIDE SEQUENCE [LARGE SCALE GENOMIC DNA]</scope>
    <source>
        <strain evidence="1 2">DSM 17294</strain>
    </source>
</reference>
<dbReference type="Proteomes" id="UP000558997">
    <property type="component" value="Unassembled WGS sequence"/>
</dbReference>
<dbReference type="EMBL" id="JACHNF010000001">
    <property type="protein sequence ID" value="MBB5978452.1"/>
    <property type="molecule type" value="Genomic_DNA"/>
</dbReference>
<accession>A0A841DIX0</accession>
<protein>
    <recommendedName>
        <fullName evidence="3">DUF2188 domain-containing protein</fullName>
    </recommendedName>
</protein>
<gene>
    <name evidence="1" type="ORF">HDA44_001793</name>
</gene>
<name>A0A841DIX0_9ACTN</name>
<comment type="caution">
    <text evidence="1">The sequence shown here is derived from an EMBL/GenBank/DDBJ whole genome shotgun (WGS) entry which is preliminary data.</text>
</comment>
<dbReference type="AlphaFoldDB" id="A0A841DIX0"/>
<keyword evidence="2" id="KW-1185">Reference proteome</keyword>
<evidence type="ECO:0000313" key="2">
    <source>
        <dbReference type="Proteomes" id="UP000558997"/>
    </source>
</evidence>
<sequence>MTAQPAPGTAEVETYYLDGRWHTRRGDSEKPFASGVSRERMIAIGVEVARWNGFRHVIRDVAGSVVEVSSYDTRAAVR</sequence>
<proteinExistence type="predicted"/>
<evidence type="ECO:0000313" key="1">
    <source>
        <dbReference type="EMBL" id="MBB5978452.1"/>
    </source>
</evidence>
<evidence type="ECO:0008006" key="3">
    <source>
        <dbReference type="Google" id="ProtNLM"/>
    </source>
</evidence>
<organism evidence="1 2">
    <name type="scientific">Kribbella solani</name>
    <dbReference type="NCBI Taxonomy" id="236067"/>
    <lineage>
        <taxon>Bacteria</taxon>
        <taxon>Bacillati</taxon>
        <taxon>Actinomycetota</taxon>
        <taxon>Actinomycetes</taxon>
        <taxon>Propionibacteriales</taxon>
        <taxon>Kribbellaceae</taxon>
        <taxon>Kribbella</taxon>
    </lineage>
</organism>